<reference evidence="1" key="2">
    <citation type="submission" date="2012-06" db="EMBL/GenBank/DDBJ databases">
        <title>Annotation of the Genome Sequence of Fusarium oxysporum Fo47.</title>
        <authorList>
            <consortium name="The Broad Institute Genomics Platform"/>
            <person name="Ma L.-J."/>
            <person name="Corby-Kistler H."/>
            <person name="Broz K."/>
            <person name="Gale L.R."/>
            <person name="Jonkers W."/>
            <person name="O'Donnell K."/>
            <person name="Ploetz R."/>
            <person name="Steinberg C."/>
            <person name="Schwartz D.C."/>
            <person name="VanEtten H."/>
            <person name="Zhou S."/>
            <person name="Young S.K."/>
            <person name="Zeng Q."/>
            <person name="Gargeya S."/>
            <person name="Fitzgerald M."/>
            <person name="Abouelleil A."/>
            <person name="Alvarado L."/>
            <person name="Chapman S.B."/>
            <person name="Gainer-Dewar J."/>
            <person name="Goldberg J."/>
            <person name="Griggs A."/>
            <person name="Gujja S."/>
            <person name="Hansen M."/>
            <person name="Howarth C."/>
            <person name="Imamovic A."/>
            <person name="Ireland A."/>
            <person name="Larimer J."/>
            <person name="McCowan C."/>
            <person name="Murphy C."/>
            <person name="Pearson M."/>
            <person name="Poon T.W."/>
            <person name="Priest M."/>
            <person name="Roberts A."/>
            <person name="Saif S."/>
            <person name="Shea T."/>
            <person name="Sykes S."/>
            <person name="Wortman J."/>
            <person name="Nusbaum C."/>
            <person name="Birren B."/>
        </authorList>
    </citation>
    <scope>NUCLEOTIDE SEQUENCE</scope>
    <source>
        <strain evidence="1">Fo47</strain>
    </source>
</reference>
<dbReference type="EMBL" id="JH717896">
    <property type="protein sequence ID" value="EWZ51857.1"/>
    <property type="molecule type" value="Genomic_DNA"/>
</dbReference>
<dbReference type="Proteomes" id="UP000030766">
    <property type="component" value="Unassembled WGS sequence"/>
</dbReference>
<name>W9L507_FUSOX</name>
<organism evidence="1">
    <name type="scientific">Fusarium oxysporum Fo47</name>
    <dbReference type="NCBI Taxonomy" id="660027"/>
    <lineage>
        <taxon>Eukaryota</taxon>
        <taxon>Fungi</taxon>
        <taxon>Dikarya</taxon>
        <taxon>Ascomycota</taxon>
        <taxon>Pezizomycotina</taxon>
        <taxon>Sordariomycetes</taxon>
        <taxon>Hypocreomycetidae</taxon>
        <taxon>Hypocreales</taxon>
        <taxon>Nectriaceae</taxon>
        <taxon>Fusarium</taxon>
        <taxon>Fusarium oxysporum species complex</taxon>
    </lineage>
</organism>
<dbReference type="EMBL" id="JH717896">
    <property type="protein sequence ID" value="EWZ51858.1"/>
    <property type="molecule type" value="Genomic_DNA"/>
</dbReference>
<proteinExistence type="predicted"/>
<dbReference type="AlphaFoldDB" id="W9L507"/>
<protein>
    <submittedName>
        <fullName evidence="1">Uncharacterized protein</fullName>
    </submittedName>
</protein>
<gene>
    <name evidence="1" type="ORF">FOZG_01780</name>
</gene>
<sequence length="93" mass="10079">MSVTFRCSTMSQSIALPAQNELTTGQVRNTQTLELAIFSFRRQRAHWDAAKATSLQTTIGSPSSAASHSDQMDHTTCSVTITAKTAHKALVQL</sequence>
<evidence type="ECO:0000313" key="1">
    <source>
        <dbReference type="EMBL" id="EWZ51857.1"/>
    </source>
</evidence>
<accession>W9L507</accession>
<dbReference type="VEuPathDB" id="FungiDB:FOZG_01780"/>
<reference evidence="1" key="1">
    <citation type="submission" date="2011-06" db="EMBL/GenBank/DDBJ databases">
        <title>The Genome Sequence of Fusarium oxysporum Fo47.</title>
        <authorList>
            <consortium name="The Broad Institute Genome Sequencing Platform"/>
            <person name="Ma L.-J."/>
            <person name="Gale L.R."/>
            <person name="Schwartz D.C."/>
            <person name="Zhou S."/>
            <person name="Corby-Kistler H."/>
            <person name="Young S.K."/>
            <person name="Zeng Q."/>
            <person name="Gargeya S."/>
            <person name="Fitzgerald M."/>
            <person name="Haas B."/>
            <person name="Abouelleil A."/>
            <person name="Alvarado L."/>
            <person name="Arachchi H.M."/>
            <person name="Berlin A."/>
            <person name="Brown A."/>
            <person name="Chapman S.B."/>
            <person name="Chen Z."/>
            <person name="Dunbar C."/>
            <person name="Freedman E."/>
            <person name="Gearin G."/>
            <person name="Gellesch M."/>
            <person name="Goldberg J."/>
            <person name="Griggs A."/>
            <person name="Gujja S."/>
            <person name="Heiman D."/>
            <person name="Howarth C."/>
            <person name="Larson L."/>
            <person name="Lui A."/>
            <person name="MacDonald P.J.P."/>
            <person name="Mehta T."/>
            <person name="Montmayeur A."/>
            <person name="Murphy C."/>
            <person name="Neiman D."/>
            <person name="Pearson M."/>
            <person name="Priest M."/>
            <person name="Roberts A."/>
            <person name="Saif S."/>
            <person name="Shea T."/>
            <person name="Shenoy N."/>
            <person name="Sisk P."/>
            <person name="Stolte C."/>
            <person name="Sykes S."/>
            <person name="Wortman J."/>
            <person name="Nusbaum C."/>
            <person name="Birren B."/>
        </authorList>
    </citation>
    <scope>NUCLEOTIDE SEQUENCE [LARGE SCALE GENOMIC DNA]</scope>
    <source>
        <strain evidence="1">Fo47</strain>
    </source>
</reference>
<dbReference type="HOGENOM" id="CLU_2399738_0_0_1"/>